<protein>
    <submittedName>
        <fullName evidence="1">Uncharacterized protein</fullName>
    </submittedName>
</protein>
<dbReference type="Proteomes" id="UP000004095">
    <property type="component" value="Unassembled WGS sequence"/>
</dbReference>
<evidence type="ECO:0000313" key="2">
    <source>
        <dbReference type="Proteomes" id="UP000004095"/>
    </source>
</evidence>
<dbReference type="AlphaFoldDB" id="A1ZX94"/>
<comment type="caution">
    <text evidence="1">The sequence shown here is derived from an EMBL/GenBank/DDBJ whole genome shotgun (WGS) entry which is preliminary data.</text>
</comment>
<evidence type="ECO:0000313" key="1">
    <source>
        <dbReference type="EMBL" id="EAY24968.1"/>
    </source>
</evidence>
<name>A1ZX94_MICM2</name>
<organism evidence="1 2">
    <name type="scientific">Microscilla marina ATCC 23134</name>
    <dbReference type="NCBI Taxonomy" id="313606"/>
    <lineage>
        <taxon>Bacteria</taxon>
        <taxon>Pseudomonadati</taxon>
        <taxon>Bacteroidota</taxon>
        <taxon>Cytophagia</taxon>
        <taxon>Cytophagales</taxon>
        <taxon>Microscillaceae</taxon>
        <taxon>Microscilla</taxon>
    </lineage>
</organism>
<dbReference type="EMBL" id="AAWS01000057">
    <property type="protein sequence ID" value="EAY24968.1"/>
    <property type="molecule type" value="Genomic_DNA"/>
</dbReference>
<keyword evidence="2" id="KW-1185">Reference proteome</keyword>
<gene>
    <name evidence="1" type="ORF">M23134_03682</name>
</gene>
<reference evidence="1 2" key="1">
    <citation type="submission" date="2007-01" db="EMBL/GenBank/DDBJ databases">
        <authorList>
            <person name="Haygood M."/>
            <person name="Podell S."/>
            <person name="Anderson C."/>
            <person name="Hopkinson B."/>
            <person name="Roe K."/>
            <person name="Barbeau K."/>
            <person name="Gaasterland T."/>
            <person name="Ferriera S."/>
            <person name="Johnson J."/>
            <person name="Kravitz S."/>
            <person name="Beeson K."/>
            <person name="Sutton G."/>
            <person name="Rogers Y.-H."/>
            <person name="Friedman R."/>
            <person name="Frazier M."/>
            <person name="Venter J.C."/>
        </authorList>
    </citation>
    <scope>NUCLEOTIDE SEQUENCE [LARGE SCALE GENOMIC DNA]</scope>
    <source>
        <strain evidence="1 2">ATCC 23134</strain>
    </source>
</reference>
<sequence>MGAKNSLVSKQNLYLKNGNLIAHHSLVNSIVYEENMLDIFLSSDACD</sequence>
<proteinExistence type="predicted"/>
<accession>A1ZX94</accession>